<evidence type="ECO:0000313" key="6">
    <source>
        <dbReference type="EMBL" id="OHA16127.1"/>
    </source>
</evidence>
<reference evidence="6 7" key="1">
    <citation type="journal article" date="2016" name="Nat. Commun.">
        <title>Thousands of microbial genomes shed light on interconnected biogeochemical processes in an aquifer system.</title>
        <authorList>
            <person name="Anantharaman K."/>
            <person name="Brown C.T."/>
            <person name="Hug L.A."/>
            <person name="Sharon I."/>
            <person name="Castelle C.J."/>
            <person name="Probst A.J."/>
            <person name="Thomas B.C."/>
            <person name="Singh A."/>
            <person name="Wilkins M.J."/>
            <person name="Karaoz U."/>
            <person name="Brodie E.L."/>
            <person name="Williams K.H."/>
            <person name="Hubbard S.S."/>
            <person name="Banfield J.F."/>
        </authorList>
    </citation>
    <scope>NUCLEOTIDE SEQUENCE [LARGE SCALE GENOMIC DNA]</scope>
</reference>
<dbReference type="InterPro" id="IPR001854">
    <property type="entry name" value="Ribosomal_uL29"/>
</dbReference>
<protein>
    <recommendedName>
        <fullName evidence="4 5">Large ribosomal subunit protein uL29</fullName>
    </recommendedName>
</protein>
<sequence>MKIKNLREKTEIELKALLEEKREALRKFRFDAASGKNKNTKEGREIKKDIAKIHTLIH</sequence>
<comment type="similarity">
    <text evidence="1 5">Belongs to the universal ribosomal protein uL29 family.</text>
</comment>
<evidence type="ECO:0000256" key="4">
    <source>
        <dbReference type="ARBA" id="ARBA00035204"/>
    </source>
</evidence>
<gene>
    <name evidence="5" type="primary">rpmC</name>
    <name evidence="6" type="ORF">A3A10_00255</name>
</gene>
<name>A0A1G2LWY8_9BACT</name>
<organism evidence="6 7">
    <name type="scientific">Candidatus Tagabacteria bacterium RIFCSPLOWO2_01_FULL_42_9</name>
    <dbReference type="NCBI Taxonomy" id="1802296"/>
    <lineage>
        <taxon>Bacteria</taxon>
        <taxon>Candidatus Tagaibacteriota</taxon>
    </lineage>
</organism>
<dbReference type="GO" id="GO:1990904">
    <property type="term" value="C:ribonucleoprotein complex"/>
    <property type="evidence" value="ECO:0007669"/>
    <property type="project" value="UniProtKB-KW"/>
</dbReference>
<dbReference type="InterPro" id="IPR036049">
    <property type="entry name" value="Ribosomal_uL29_sf"/>
</dbReference>
<comment type="caution">
    <text evidence="6">The sequence shown here is derived from an EMBL/GenBank/DDBJ whole genome shotgun (WGS) entry which is preliminary data.</text>
</comment>
<dbReference type="GO" id="GO:0006412">
    <property type="term" value="P:translation"/>
    <property type="evidence" value="ECO:0007669"/>
    <property type="project" value="UniProtKB-UniRule"/>
</dbReference>
<dbReference type="SUPFAM" id="SSF46561">
    <property type="entry name" value="Ribosomal protein L29 (L29p)"/>
    <property type="match status" value="1"/>
</dbReference>
<keyword evidence="2 5" id="KW-0689">Ribosomal protein</keyword>
<dbReference type="Gene3D" id="1.10.287.310">
    <property type="match status" value="1"/>
</dbReference>
<accession>A0A1G2LWY8</accession>
<dbReference type="Proteomes" id="UP000178116">
    <property type="component" value="Unassembled WGS sequence"/>
</dbReference>
<keyword evidence="3 5" id="KW-0687">Ribonucleoprotein</keyword>
<dbReference type="NCBIfam" id="TIGR00012">
    <property type="entry name" value="L29"/>
    <property type="match status" value="1"/>
</dbReference>
<dbReference type="HAMAP" id="MF_00374">
    <property type="entry name" value="Ribosomal_uL29"/>
    <property type="match status" value="1"/>
</dbReference>
<dbReference type="GO" id="GO:0005840">
    <property type="term" value="C:ribosome"/>
    <property type="evidence" value="ECO:0007669"/>
    <property type="project" value="UniProtKB-KW"/>
</dbReference>
<evidence type="ECO:0000256" key="3">
    <source>
        <dbReference type="ARBA" id="ARBA00023274"/>
    </source>
</evidence>
<dbReference type="GO" id="GO:0003735">
    <property type="term" value="F:structural constituent of ribosome"/>
    <property type="evidence" value="ECO:0007669"/>
    <property type="project" value="InterPro"/>
</dbReference>
<proteinExistence type="inferred from homology"/>
<evidence type="ECO:0000256" key="2">
    <source>
        <dbReference type="ARBA" id="ARBA00022980"/>
    </source>
</evidence>
<evidence type="ECO:0000256" key="1">
    <source>
        <dbReference type="ARBA" id="ARBA00009254"/>
    </source>
</evidence>
<evidence type="ECO:0000313" key="7">
    <source>
        <dbReference type="Proteomes" id="UP000178116"/>
    </source>
</evidence>
<evidence type="ECO:0000256" key="5">
    <source>
        <dbReference type="HAMAP-Rule" id="MF_00374"/>
    </source>
</evidence>
<dbReference type="EMBL" id="MHRA01000002">
    <property type="protein sequence ID" value="OHA16127.1"/>
    <property type="molecule type" value="Genomic_DNA"/>
</dbReference>
<dbReference type="Pfam" id="PF00831">
    <property type="entry name" value="Ribosomal_L29"/>
    <property type="match status" value="1"/>
</dbReference>
<dbReference type="AlphaFoldDB" id="A0A1G2LWY8"/>